<gene>
    <name evidence="1" type="ORF">ERUC_LOCUS19245</name>
</gene>
<evidence type="ECO:0000313" key="1">
    <source>
        <dbReference type="EMBL" id="CAH8353490.1"/>
    </source>
</evidence>
<name>A0ABC8K4N7_ERUVS</name>
<sequence length="61" mass="7315">MIMDMTKSETRWDLTEKKTRRRLAGTQPLKHQFRGRLRGSCCVQDVLKNRELRRCFGFISQ</sequence>
<evidence type="ECO:0008006" key="3">
    <source>
        <dbReference type="Google" id="ProtNLM"/>
    </source>
</evidence>
<proteinExistence type="predicted"/>
<reference evidence="1 2" key="1">
    <citation type="submission" date="2022-03" db="EMBL/GenBank/DDBJ databases">
        <authorList>
            <person name="Macdonald S."/>
            <person name="Ahmed S."/>
            <person name="Newling K."/>
        </authorList>
    </citation>
    <scope>NUCLEOTIDE SEQUENCE [LARGE SCALE GENOMIC DNA]</scope>
</reference>
<organism evidence="1 2">
    <name type="scientific">Eruca vesicaria subsp. sativa</name>
    <name type="common">Garden rocket</name>
    <name type="synonym">Eruca sativa</name>
    <dbReference type="NCBI Taxonomy" id="29727"/>
    <lineage>
        <taxon>Eukaryota</taxon>
        <taxon>Viridiplantae</taxon>
        <taxon>Streptophyta</taxon>
        <taxon>Embryophyta</taxon>
        <taxon>Tracheophyta</taxon>
        <taxon>Spermatophyta</taxon>
        <taxon>Magnoliopsida</taxon>
        <taxon>eudicotyledons</taxon>
        <taxon>Gunneridae</taxon>
        <taxon>Pentapetalae</taxon>
        <taxon>rosids</taxon>
        <taxon>malvids</taxon>
        <taxon>Brassicales</taxon>
        <taxon>Brassicaceae</taxon>
        <taxon>Brassiceae</taxon>
        <taxon>Eruca</taxon>
    </lineage>
</organism>
<protein>
    <recommendedName>
        <fullName evidence="3">Ribosomal protein S14</fullName>
    </recommendedName>
</protein>
<keyword evidence="2" id="KW-1185">Reference proteome</keyword>
<dbReference type="AlphaFoldDB" id="A0ABC8K4N7"/>
<feature type="non-terminal residue" evidence="1">
    <location>
        <position position="61"/>
    </location>
</feature>
<comment type="caution">
    <text evidence="1">The sequence shown here is derived from an EMBL/GenBank/DDBJ whole genome shotgun (WGS) entry which is preliminary data.</text>
</comment>
<accession>A0ABC8K4N7</accession>
<evidence type="ECO:0000313" key="2">
    <source>
        <dbReference type="Proteomes" id="UP001642260"/>
    </source>
</evidence>
<dbReference type="Proteomes" id="UP001642260">
    <property type="component" value="Unassembled WGS sequence"/>
</dbReference>
<dbReference type="EMBL" id="CAKOAT010182599">
    <property type="protein sequence ID" value="CAH8353490.1"/>
    <property type="molecule type" value="Genomic_DNA"/>
</dbReference>